<gene>
    <name evidence="3" type="ORF">EZS28_014237</name>
</gene>
<feature type="region of interest" description="Disordered" evidence="1">
    <location>
        <begin position="25"/>
        <end position="45"/>
    </location>
</feature>
<proteinExistence type="predicted"/>
<dbReference type="AlphaFoldDB" id="A0A5J4W691"/>
<dbReference type="Pfam" id="PF00078">
    <property type="entry name" value="RVT_1"/>
    <property type="match status" value="1"/>
</dbReference>
<protein>
    <recommendedName>
        <fullName evidence="2">Reverse transcriptase domain-containing protein</fullName>
    </recommendedName>
</protein>
<dbReference type="InterPro" id="IPR043502">
    <property type="entry name" value="DNA/RNA_pol_sf"/>
</dbReference>
<organism evidence="3 4">
    <name type="scientific">Streblomastix strix</name>
    <dbReference type="NCBI Taxonomy" id="222440"/>
    <lineage>
        <taxon>Eukaryota</taxon>
        <taxon>Metamonada</taxon>
        <taxon>Preaxostyla</taxon>
        <taxon>Oxymonadida</taxon>
        <taxon>Streblomastigidae</taxon>
        <taxon>Streblomastix</taxon>
    </lineage>
</organism>
<feature type="domain" description="Reverse transcriptase" evidence="2">
    <location>
        <begin position="295"/>
        <end position="374"/>
    </location>
</feature>
<dbReference type="InterPro" id="IPR052055">
    <property type="entry name" value="Hepadnavirus_pol/RT"/>
</dbReference>
<dbReference type="InterPro" id="IPR000477">
    <property type="entry name" value="RT_dom"/>
</dbReference>
<evidence type="ECO:0000259" key="2">
    <source>
        <dbReference type="Pfam" id="PF00078"/>
    </source>
</evidence>
<comment type="caution">
    <text evidence="3">The sequence shown here is derived from an EMBL/GenBank/DDBJ whole genome shotgun (WGS) entry which is preliminary data.</text>
</comment>
<dbReference type="Gene3D" id="3.10.10.10">
    <property type="entry name" value="HIV Type 1 Reverse Transcriptase, subunit A, domain 1"/>
    <property type="match status" value="1"/>
</dbReference>
<dbReference type="PANTHER" id="PTHR33050">
    <property type="entry name" value="REVERSE TRANSCRIPTASE DOMAIN-CONTAINING PROTEIN"/>
    <property type="match status" value="1"/>
</dbReference>
<dbReference type="Proteomes" id="UP000324800">
    <property type="component" value="Unassembled WGS sequence"/>
</dbReference>
<dbReference type="Gene3D" id="3.30.70.270">
    <property type="match status" value="1"/>
</dbReference>
<evidence type="ECO:0000313" key="4">
    <source>
        <dbReference type="Proteomes" id="UP000324800"/>
    </source>
</evidence>
<name>A0A5J4W691_9EUKA</name>
<dbReference type="SUPFAM" id="SSF56672">
    <property type="entry name" value="DNA/RNA polymerases"/>
    <property type="match status" value="1"/>
</dbReference>
<sequence length="375" mass="42017">MVLSGPEGTQILQIDELNVQLGELPKGAPAVDSGRQNDQNAHAKGKKWLQPFTNKGLSPEVDARRKEILALGKAMLEGYYHISLDKLDQTGERASEEIRFEIHRREQMIRTLIHEDKTAKAIADEKDSPVERETQIFAIHAQKMIEAVIVSLIGNDNVSAMNLQLSAHHACRIVAGDASKRREVAVVPSGAKEALLTGGGLTPLLGSESKAIVAEELKSSKLISSQQTVNSSQRLNWRQQVPGRVGLRTEIGSSKGSQRRGDLTLEPIIYSSESIEEKKKDFRLQKTECSNKTSSILDGELKTVMELIQKGDYSTHLDMEKAYHHVRVNQELQKYFGFHFRGKAYTYEDLPFGWNRSQMVFCRVKKQAVNAIREK</sequence>
<reference evidence="3 4" key="1">
    <citation type="submission" date="2019-03" db="EMBL/GenBank/DDBJ databases">
        <title>Single cell metagenomics reveals metabolic interactions within the superorganism composed of flagellate Streblomastix strix and complex community of Bacteroidetes bacteria on its surface.</title>
        <authorList>
            <person name="Treitli S.C."/>
            <person name="Kolisko M."/>
            <person name="Husnik F."/>
            <person name="Keeling P."/>
            <person name="Hampl V."/>
        </authorList>
    </citation>
    <scope>NUCLEOTIDE SEQUENCE [LARGE SCALE GENOMIC DNA]</scope>
    <source>
        <strain evidence="3">ST1C</strain>
    </source>
</reference>
<dbReference type="InterPro" id="IPR043128">
    <property type="entry name" value="Rev_trsase/Diguanyl_cyclase"/>
</dbReference>
<dbReference type="PANTHER" id="PTHR33050:SF7">
    <property type="entry name" value="RIBONUCLEASE H"/>
    <property type="match status" value="1"/>
</dbReference>
<evidence type="ECO:0000313" key="3">
    <source>
        <dbReference type="EMBL" id="KAA6390235.1"/>
    </source>
</evidence>
<evidence type="ECO:0000256" key="1">
    <source>
        <dbReference type="SAM" id="MobiDB-lite"/>
    </source>
</evidence>
<dbReference type="EMBL" id="SNRW01003290">
    <property type="protein sequence ID" value="KAA6390235.1"/>
    <property type="molecule type" value="Genomic_DNA"/>
</dbReference>
<accession>A0A5J4W691</accession>